<dbReference type="EMBL" id="FQWQ01000005">
    <property type="protein sequence ID" value="SHH93135.1"/>
    <property type="molecule type" value="Genomic_DNA"/>
</dbReference>
<dbReference type="Proteomes" id="UP000184212">
    <property type="component" value="Unassembled WGS sequence"/>
</dbReference>
<evidence type="ECO:0000313" key="2">
    <source>
        <dbReference type="EMBL" id="SHH93135.1"/>
    </source>
</evidence>
<keyword evidence="3" id="KW-1185">Reference proteome</keyword>
<evidence type="ECO:0008006" key="4">
    <source>
        <dbReference type="Google" id="ProtNLM"/>
    </source>
</evidence>
<organism evidence="2 3">
    <name type="scientific">Chryseolinea serpens</name>
    <dbReference type="NCBI Taxonomy" id="947013"/>
    <lineage>
        <taxon>Bacteria</taxon>
        <taxon>Pseudomonadati</taxon>
        <taxon>Bacteroidota</taxon>
        <taxon>Cytophagia</taxon>
        <taxon>Cytophagales</taxon>
        <taxon>Fulvivirgaceae</taxon>
        <taxon>Chryseolinea</taxon>
    </lineage>
</organism>
<dbReference type="AlphaFoldDB" id="A0A1M5WZN8"/>
<dbReference type="SUPFAM" id="SSF75704">
    <property type="entry name" value="Mitotic arrest deficient-like 1, Mad1"/>
    <property type="match status" value="1"/>
</dbReference>
<accession>A0A1M5WZN8</accession>
<protein>
    <recommendedName>
        <fullName evidence="4">Phenylalanyl-tRNA synthetase subunit beta</fullName>
    </recommendedName>
</protein>
<gene>
    <name evidence="2" type="ORF">SAMN04488109_6191</name>
</gene>
<evidence type="ECO:0000256" key="1">
    <source>
        <dbReference type="SAM" id="Coils"/>
    </source>
</evidence>
<keyword evidence="1" id="KW-0175">Coiled coil</keyword>
<proteinExistence type="predicted"/>
<name>A0A1M5WZN8_9BACT</name>
<dbReference type="RefSeq" id="WP_073142505.1">
    <property type="nucleotide sequence ID" value="NZ_FQWQ01000005.1"/>
</dbReference>
<dbReference type="STRING" id="947013.SAMN04488109_6191"/>
<reference evidence="2 3" key="1">
    <citation type="submission" date="2016-11" db="EMBL/GenBank/DDBJ databases">
        <authorList>
            <person name="Jaros S."/>
            <person name="Januszkiewicz K."/>
            <person name="Wedrychowicz H."/>
        </authorList>
    </citation>
    <scope>NUCLEOTIDE SEQUENCE [LARGE SCALE GENOMIC DNA]</scope>
    <source>
        <strain evidence="2 3">DSM 24574</strain>
    </source>
</reference>
<feature type="coiled-coil region" evidence="1">
    <location>
        <begin position="10"/>
        <end position="51"/>
    </location>
</feature>
<evidence type="ECO:0000313" key="3">
    <source>
        <dbReference type="Proteomes" id="UP000184212"/>
    </source>
</evidence>
<dbReference type="OrthoDB" id="1467932at2"/>
<sequence length="98" mass="11277">MDQELLKTNLNGLERKILVLVNEHKNLKEELKSLKKENQDLKGAIRARDEQLAGFHNQAKITKIVDSLNPEDGSVSELKKKVDEYIREIDKCIAHLSR</sequence>